<organism evidence="2">
    <name type="scientific">Solanum chacoense</name>
    <name type="common">Chaco potato</name>
    <dbReference type="NCBI Taxonomy" id="4108"/>
    <lineage>
        <taxon>Eukaryota</taxon>
        <taxon>Viridiplantae</taxon>
        <taxon>Streptophyta</taxon>
        <taxon>Embryophyta</taxon>
        <taxon>Tracheophyta</taxon>
        <taxon>Spermatophyta</taxon>
        <taxon>Magnoliopsida</taxon>
        <taxon>eudicotyledons</taxon>
        <taxon>Gunneridae</taxon>
        <taxon>Pentapetalae</taxon>
        <taxon>asterids</taxon>
        <taxon>lamiids</taxon>
        <taxon>Solanales</taxon>
        <taxon>Solanaceae</taxon>
        <taxon>Solanoideae</taxon>
        <taxon>Solaneae</taxon>
        <taxon>Solanum</taxon>
    </lineage>
</organism>
<accession>A0A0V0GNJ4</accession>
<dbReference type="EMBL" id="GEDG01034708">
    <property type="protein sequence ID" value="JAP09598.1"/>
    <property type="molecule type" value="Transcribed_RNA"/>
</dbReference>
<reference evidence="2" key="1">
    <citation type="submission" date="2015-12" db="EMBL/GenBank/DDBJ databases">
        <title>Gene expression during late stages of embryo sac development: a critical building block for successful pollen-pistil interactions.</title>
        <authorList>
            <person name="Liu Y."/>
            <person name="Joly V."/>
            <person name="Sabar M."/>
            <person name="Matton D.P."/>
        </authorList>
    </citation>
    <scope>NUCLEOTIDE SEQUENCE</scope>
</reference>
<proteinExistence type="predicted"/>
<keyword evidence="1" id="KW-0472">Membrane</keyword>
<protein>
    <submittedName>
        <fullName evidence="2">Putative ovule protein</fullName>
    </submittedName>
</protein>
<evidence type="ECO:0000313" key="2">
    <source>
        <dbReference type="EMBL" id="JAP09598.1"/>
    </source>
</evidence>
<evidence type="ECO:0000256" key="1">
    <source>
        <dbReference type="SAM" id="Phobius"/>
    </source>
</evidence>
<keyword evidence="1" id="KW-1133">Transmembrane helix</keyword>
<dbReference type="AlphaFoldDB" id="A0A0V0GNJ4"/>
<feature type="transmembrane region" description="Helical" evidence="1">
    <location>
        <begin position="77"/>
        <end position="95"/>
    </location>
</feature>
<name>A0A0V0GNJ4_SOLCH</name>
<sequence>MVGYSNYYPQKFIIVVRLLHRSTIILRSSDAIGARFILTSSQPNPNVLVGAIVVVLEMMMFMMIIEMNFVNQSQLLILMHHLLVHLLILQLILTFN</sequence>
<feature type="transmembrane region" description="Helical" evidence="1">
    <location>
        <begin position="47"/>
        <end position="65"/>
    </location>
</feature>
<keyword evidence="1" id="KW-0812">Transmembrane</keyword>